<dbReference type="PANTHER" id="PTHR42785:SF1">
    <property type="entry name" value="DNA TOPOISOMERASE"/>
    <property type="match status" value="1"/>
</dbReference>
<dbReference type="GO" id="GO:0008270">
    <property type="term" value="F:zinc ion binding"/>
    <property type="evidence" value="ECO:0007669"/>
    <property type="project" value="UniProtKB-KW"/>
</dbReference>
<evidence type="ECO:0000256" key="10">
    <source>
        <dbReference type="ARBA" id="ARBA00023235"/>
    </source>
</evidence>
<evidence type="ECO:0000256" key="6">
    <source>
        <dbReference type="ARBA" id="ARBA00022833"/>
    </source>
</evidence>
<dbReference type="HAMAP" id="MF_00952">
    <property type="entry name" value="Topoisom_1_prok"/>
    <property type="match status" value="1"/>
</dbReference>
<evidence type="ECO:0000256" key="11">
    <source>
        <dbReference type="ARBA" id="ARBA00030003"/>
    </source>
</evidence>
<evidence type="ECO:0000256" key="13">
    <source>
        <dbReference type="ARBA" id="ARBA00032235"/>
    </source>
</evidence>
<dbReference type="Gene3D" id="2.70.20.10">
    <property type="entry name" value="Topoisomerase I, domain 3"/>
    <property type="match status" value="1"/>
</dbReference>
<dbReference type="InterPro" id="IPR003601">
    <property type="entry name" value="Topo_IA_2"/>
</dbReference>
<dbReference type="Pfam" id="PF01751">
    <property type="entry name" value="Toprim"/>
    <property type="match status" value="1"/>
</dbReference>
<evidence type="ECO:0000256" key="4">
    <source>
        <dbReference type="ARBA" id="ARBA00022723"/>
    </source>
</evidence>
<dbReference type="Pfam" id="PF01131">
    <property type="entry name" value="Topoisom_bac"/>
    <property type="match status" value="1"/>
</dbReference>
<dbReference type="CDD" id="cd03363">
    <property type="entry name" value="TOPRIM_TopoIA_TopoI"/>
    <property type="match status" value="1"/>
</dbReference>
<proteinExistence type="inferred from homology"/>
<dbReference type="InterPro" id="IPR028612">
    <property type="entry name" value="Topoisom_1_IA"/>
</dbReference>
<evidence type="ECO:0000259" key="16">
    <source>
        <dbReference type="PROSITE" id="PS52039"/>
    </source>
</evidence>
<dbReference type="InterPro" id="IPR013825">
    <property type="entry name" value="Topo_IA_cen_sub2"/>
</dbReference>
<dbReference type="PANTHER" id="PTHR42785">
    <property type="entry name" value="DNA TOPOISOMERASE, TYPE IA, CORE"/>
    <property type="match status" value="1"/>
</dbReference>
<dbReference type="SUPFAM" id="SSF57783">
    <property type="entry name" value="Zinc beta-ribbon"/>
    <property type="match status" value="2"/>
</dbReference>
<dbReference type="GO" id="GO:0003917">
    <property type="term" value="F:DNA topoisomerase type I (single strand cut, ATP-independent) activity"/>
    <property type="evidence" value="ECO:0007669"/>
    <property type="project" value="UniProtKB-EC"/>
</dbReference>
<dbReference type="SMART" id="SM00436">
    <property type="entry name" value="TOP1Bc"/>
    <property type="match status" value="1"/>
</dbReference>
<evidence type="ECO:0000256" key="3">
    <source>
        <dbReference type="ARBA" id="ARBA00012891"/>
    </source>
</evidence>
<evidence type="ECO:0000256" key="14">
    <source>
        <dbReference type="ARBA" id="ARBA00032877"/>
    </source>
</evidence>
<keyword evidence="6" id="KW-0862">Zinc</keyword>
<keyword evidence="10" id="KW-0413">Isomerase</keyword>
<comment type="catalytic activity">
    <reaction evidence="1">
        <text>ATP-independent breakage of single-stranded DNA, followed by passage and rejoining.</text>
        <dbReference type="EC" id="5.6.2.1"/>
    </reaction>
</comment>
<evidence type="ECO:0000313" key="17">
    <source>
        <dbReference type="EMBL" id="KKN43403.1"/>
    </source>
</evidence>
<reference evidence="17" key="1">
    <citation type="journal article" date="2015" name="Nature">
        <title>Complex archaea that bridge the gap between prokaryotes and eukaryotes.</title>
        <authorList>
            <person name="Spang A."/>
            <person name="Saw J.H."/>
            <person name="Jorgensen S.L."/>
            <person name="Zaremba-Niedzwiedzka K."/>
            <person name="Martijn J."/>
            <person name="Lind A.E."/>
            <person name="van Eijk R."/>
            <person name="Schleper C."/>
            <person name="Guy L."/>
            <person name="Ettema T.J."/>
        </authorList>
    </citation>
    <scope>NUCLEOTIDE SEQUENCE</scope>
</reference>
<dbReference type="InterPro" id="IPR013497">
    <property type="entry name" value="Topo_IA_cen"/>
</dbReference>
<name>A0A0F9TPU0_9ZZZZ</name>
<dbReference type="SUPFAM" id="SSF56712">
    <property type="entry name" value="Prokaryotic type I DNA topoisomerase"/>
    <property type="match status" value="1"/>
</dbReference>
<gene>
    <name evidence="17" type="ORF">LCGC14_0703380</name>
</gene>
<dbReference type="InterPro" id="IPR013498">
    <property type="entry name" value="Topo_IA_Znf"/>
</dbReference>
<sequence>MGKRLVIVESPAKAKTLNKYLGSDFLVKASMGHIRDLPKKSLGVDIEHDFEPEYEIIQARTSTVAELQKAAKQSEAVLLAADPDREGEAICWHLSIVLGAFNKNIYRVLFHEITKSVVKKAFENLGELDQNKINSQQARRLLDRLVGYLISPLLWKKIGRGLSAGRVQSIALRVICEREREIKDFIPEEYWSITAELKASNPPPFKAVLTEIDGKKIKIKNGKSATTAVSELRNLPFDLEKVEVKEKTRNPSPPYITSTLQQDGFRLFSFPVKKTMYVAQKLYEGLEIGPKGSVGLITYMRTDSFRVSNQALSWARKYIRQNYSEEYLPEKSRIYKNKRKAQDAHEAIRPTTLSLPPEAVKSYLEKEEYNLYRIIWNRFIASQMSSALIEETVFDIKASKYKFKAKGEVIKFDGYFILFSSLKKEDKIFPKAEAGERLTLINLDSEQNFTKALPRYTEGSLVRELEAKGVGRPSTYAPIIATIQDRVYVVKEKGKFIPTDLGMFVNDFLLENFADLMEFEFTVRLEEELDKISEGEKDWVDYLKSYHSLLEKDLKQAEKRESVKEKGIPLEDVCPECGLKLVIKEGRYGRFKACSGYPECKHRESLIKKEVTPLEEKCPDCESDLVVRRGRYGTFIACSNYPNCTYTKTERKDTGIKCPRDCGGTLIGKKTRKGKIFFGCSKYPKCDYATWDEPIAQPCPECGRKFVIRKNVIKGDPFLYCSNEECKYKEIVEREKIWEKKDAASEEGEDL</sequence>
<dbReference type="GO" id="GO:0005694">
    <property type="term" value="C:chromosome"/>
    <property type="evidence" value="ECO:0007669"/>
    <property type="project" value="InterPro"/>
</dbReference>
<comment type="similarity">
    <text evidence="2">Belongs to the type IA topoisomerase family.</text>
</comment>
<evidence type="ECO:0000256" key="7">
    <source>
        <dbReference type="ARBA" id="ARBA00022842"/>
    </source>
</evidence>
<dbReference type="InterPro" id="IPR013826">
    <property type="entry name" value="Topo_IA_cen_sub3"/>
</dbReference>
<dbReference type="AlphaFoldDB" id="A0A0F9TPU0"/>
<dbReference type="EMBL" id="LAZR01001513">
    <property type="protein sequence ID" value="KKN43403.1"/>
    <property type="molecule type" value="Genomic_DNA"/>
</dbReference>
<dbReference type="InterPro" id="IPR006171">
    <property type="entry name" value="TOPRIM_dom"/>
</dbReference>
<dbReference type="InterPro" id="IPR013824">
    <property type="entry name" value="Topo_IA_cen_sub1"/>
</dbReference>
<evidence type="ECO:0000256" key="12">
    <source>
        <dbReference type="ARBA" id="ARBA00031985"/>
    </source>
</evidence>
<dbReference type="InterPro" id="IPR005733">
    <property type="entry name" value="TopoI_bac-type"/>
</dbReference>
<keyword evidence="7" id="KW-0460">Magnesium</keyword>
<evidence type="ECO:0000256" key="8">
    <source>
        <dbReference type="ARBA" id="ARBA00023029"/>
    </source>
</evidence>
<dbReference type="InterPro" id="IPR003602">
    <property type="entry name" value="Topo_IA_DNA-bd_dom"/>
</dbReference>
<evidence type="ECO:0000256" key="5">
    <source>
        <dbReference type="ARBA" id="ARBA00022771"/>
    </source>
</evidence>
<feature type="domain" description="Topo IA-type catalytic" evidence="16">
    <location>
        <begin position="129"/>
        <end position="554"/>
    </location>
</feature>
<dbReference type="PROSITE" id="PS50880">
    <property type="entry name" value="TOPRIM"/>
    <property type="match status" value="1"/>
</dbReference>
<dbReference type="InterPro" id="IPR000380">
    <property type="entry name" value="Topo_IA"/>
</dbReference>
<dbReference type="SMART" id="SM00437">
    <property type="entry name" value="TOP1Ac"/>
    <property type="match status" value="1"/>
</dbReference>
<evidence type="ECO:0000256" key="9">
    <source>
        <dbReference type="ARBA" id="ARBA00023125"/>
    </source>
</evidence>
<keyword evidence="4" id="KW-0479">Metal-binding</keyword>
<dbReference type="Gene3D" id="3.40.50.140">
    <property type="match status" value="1"/>
</dbReference>
<dbReference type="GO" id="GO:0003677">
    <property type="term" value="F:DNA binding"/>
    <property type="evidence" value="ECO:0007669"/>
    <property type="project" value="UniProtKB-KW"/>
</dbReference>
<evidence type="ECO:0000256" key="2">
    <source>
        <dbReference type="ARBA" id="ARBA00009446"/>
    </source>
</evidence>
<dbReference type="InterPro" id="IPR034149">
    <property type="entry name" value="TOPRIM_TopoI"/>
</dbReference>
<keyword evidence="5" id="KW-0863">Zinc-finger</keyword>
<dbReference type="Pfam" id="PF01396">
    <property type="entry name" value="Zn_ribbon_Top1"/>
    <property type="match status" value="4"/>
</dbReference>
<keyword evidence="9" id="KW-0238">DNA-binding</keyword>
<comment type="caution">
    <text evidence="17">The sequence shown here is derived from an EMBL/GenBank/DDBJ whole genome shotgun (WGS) entry which is preliminary data.</text>
</comment>
<protein>
    <recommendedName>
        <fullName evidence="3">DNA topoisomerase</fullName>
        <ecNumber evidence="3">5.6.2.1</ecNumber>
    </recommendedName>
    <alternativeName>
        <fullName evidence="14">Omega-protein</fullName>
    </alternativeName>
    <alternativeName>
        <fullName evidence="13">Relaxing enzyme</fullName>
    </alternativeName>
    <alternativeName>
        <fullName evidence="11">Swivelase</fullName>
    </alternativeName>
    <alternativeName>
        <fullName evidence="12">Untwisting enzyme</fullName>
    </alternativeName>
</protein>
<dbReference type="Gene3D" id="3.30.65.10">
    <property type="entry name" value="Bacterial Topoisomerase I, domain 1"/>
    <property type="match status" value="3"/>
</dbReference>
<evidence type="ECO:0000256" key="1">
    <source>
        <dbReference type="ARBA" id="ARBA00000213"/>
    </source>
</evidence>
<dbReference type="InterPro" id="IPR023405">
    <property type="entry name" value="Topo_IA_core_domain"/>
</dbReference>
<dbReference type="InterPro" id="IPR023406">
    <property type="entry name" value="Topo_IA_AS"/>
</dbReference>
<dbReference type="PROSITE" id="PS52039">
    <property type="entry name" value="TOPO_IA_2"/>
    <property type="match status" value="1"/>
</dbReference>
<dbReference type="NCBIfam" id="TIGR01051">
    <property type="entry name" value="topA_bact"/>
    <property type="match status" value="1"/>
</dbReference>
<dbReference type="GO" id="GO:0006265">
    <property type="term" value="P:DNA topological change"/>
    <property type="evidence" value="ECO:0007669"/>
    <property type="project" value="InterPro"/>
</dbReference>
<dbReference type="PROSITE" id="PS00396">
    <property type="entry name" value="TOPO_IA_1"/>
    <property type="match status" value="1"/>
</dbReference>
<dbReference type="PRINTS" id="PR00417">
    <property type="entry name" value="PRTPISMRASEI"/>
</dbReference>
<feature type="domain" description="Toprim" evidence="15">
    <location>
        <begin position="3"/>
        <end position="113"/>
    </location>
</feature>
<dbReference type="EC" id="5.6.2.1" evidence="3"/>
<accession>A0A0F9TPU0</accession>
<dbReference type="Gene3D" id="1.10.460.10">
    <property type="entry name" value="Topoisomerase I, domain 2"/>
    <property type="match status" value="1"/>
</dbReference>
<keyword evidence="8" id="KW-0799">Topoisomerase</keyword>
<dbReference type="Gene3D" id="1.10.290.10">
    <property type="entry name" value="Topoisomerase I, domain 4"/>
    <property type="match status" value="1"/>
</dbReference>
<dbReference type="SMART" id="SM00493">
    <property type="entry name" value="TOPRIM"/>
    <property type="match status" value="1"/>
</dbReference>
<organism evidence="17">
    <name type="scientific">marine sediment metagenome</name>
    <dbReference type="NCBI Taxonomy" id="412755"/>
    <lineage>
        <taxon>unclassified sequences</taxon>
        <taxon>metagenomes</taxon>
        <taxon>ecological metagenomes</taxon>
    </lineage>
</organism>
<dbReference type="CDD" id="cd00186">
    <property type="entry name" value="TOP1Ac"/>
    <property type="match status" value="1"/>
</dbReference>
<evidence type="ECO:0000259" key="15">
    <source>
        <dbReference type="PROSITE" id="PS50880"/>
    </source>
</evidence>